<keyword evidence="1" id="KW-0732">Signal</keyword>
<evidence type="ECO:0000313" key="4">
    <source>
        <dbReference type="EMBL" id="MST70167.1"/>
    </source>
</evidence>
<sequence>MSGEKKMRNETAAGKKKRKNLYQIFNRDRHTRTMGVILLLTLGILLWQEISWLIPEQVTVSYAGMDGKTKTVTALTRQTTVGAVLKEAKIGASEIDTVHPCREYPVSDKMKITVEECIHTQMEIHGKMKDFTLKSGTVRENLKLNDIRYDKDDRISPELDSPVRADTKITVDEVHRKVTEGTKKVKSGDKVVLDPGLSSGMVQETGGRDGEGLYTYTTTYINGKKSGTRTKLKKWITKPEDHTLRCGTSETGEKGEVKVKSTFTANTTAYYAGTNAHGSTGQRVHYGTCAVDPSVIPYGTRLYIEGYGIAVANDCGGAVQGHIVDLYMRSTAECIRWGRQNRKAYVLAE</sequence>
<dbReference type="PANTHER" id="PTHR39160">
    <property type="entry name" value="CELL WALL-BINDING PROTEIN YOCH"/>
    <property type="match status" value="1"/>
</dbReference>
<proteinExistence type="predicted"/>
<dbReference type="InterPro" id="IPR059180">
    <property type="entry name" value="3D_YorM"/>
</dbReference>
<dbReference type="InterPro" id="IPR051933">
    <property type="entry name" value="Resuscitation_pf_RpfB"/>
</dbReference>
<organism evidence="4 5">
    <name type="scientific">Mogibacterium kristiansenii</name>
    <dbReference type="NCBI Taxonomy" id="2606708"/>
    <lineage>
        <taxon>Bacteria</taxon>
        <taxon>Bacillati</taxon>
        <taxon>Bacillota</taxon>
        <taxon>Clostridia</taxon>
        <taxon>Peptostreptococcales</taxon>
        <taxon>Anaerovoracaceae</taxon>
        <taxon>Mogibacterium</taxon>
    </lineage>
</organism>
<dbReference type="Pfam" id="PF06725">
    <property type="entry name" value="3D"/>
    <property type="match status" value="1"/>
</dbReference>
<dbReference type="InterPro" id="IPR036908">
    <property type="entry name" value="RlpA-like_sf"/>
</dbReference>
<dbReference type="GO" id="GO:0019867">
    <property type="term" value="C:outer membrane"/>
    <property type="evidence" value="ECO:0007669"/>
    <property type="project" value="InterPro"/>
</dbReference>
<dbReference type="SUPFAM" id="SSF50685">
    <property type="entry name" value="Barwin-like endoglucanases"/>
    <property type="match status" value="1"/>
</dbReference>
<comment type="caution">
    <text evidence="4">The sequence shown here is derived from an EMBL/GenBank/DDBJ whole genome shotgun (WGS) entry which is preliminary data.</text>
</comment>
<feature type="domain" description="3D" evidence="3">
    <location>
        <begin position="288"/>
        <end position="347"/>
    </location>
</feature>
<dbReference type="GO" id="GO:0004553">
    <property type="term" value="F:hydrolase activity, hydrolyzing O-glycosyl compounds"/>
    <property type="evidence" value="ECO:0007669"/>
    <property type="project" value="InterPro"/>
</dbReference>
<gene>
    <name evidence="4" type="ORF">FYJ65_02240</name>
</gene>
<dbReference type="EMBL" id="VUNA01000003">
    <property type="protein sequence ID" value="MST70167.1"/>
    <property type="molecule type" value="Genomic_DNA"/>
</dbReference>
<dbReference type="GO" id="GO:0009254">
    <property type="term" value="P:peptidoglycan turnover"/>
    <property type="evidence" value="ECO:0007669"/>
    <property type="project" value="InterPro"/>
</dbReference>
<dbReference type="InterPro" id="IPR007137">
    <property type="entry name" value="DUF348"/>
</dbReference>
<dbReference type="Gene3D" id="2.40.40.10">
    <property type="entry name" value="RlpA-like domain"/>
    <property type="match status" value="1"/>
</dbReference>
<keyword evidence="5" id="KW-1185">Reference proteome</keyword>
<dbReference type="Gene3D" id="2.20.230.10">
    <property type="entry name" value="Resuscitation-promoting factor rpfb"/>
    <property type="match status" value="1"/>
</dbReference>
<dbReference type="InterPro" id="IPR010611">
    <property type="entry name" value="3D_dom"/>
</dbReference>
<feature type="domain" description="DUF348" evidence="2">
    <location>
        <begin position="126"/>
        <end position="160"/>
    </location>
</feature>
<evidence type="ECO:0000259" key="3">
    <source>
        <dbReference type="Pfam" id="PF06725"/>
    </source>
</evidence>
<reference evidence="4 5" key="1">
    <citation type="submission" date="2019-08" db="EMBL/GenBank/DDBJ databases">
        <title>In-depth cultivation of the pig gut microbiome towards novel bacterial diversity and tailored functional studies.</title>
        <authorList>
            <person name="Wylensek D."/>
            <person name="Hitch T.C.A."/>
            <person name="Clavel T."/>
        </authorList>
    </citation>
    <scope>NUCLEOTIDE SEQUENCE [LARGE SCALE GENOMIC DNA]</scope>
    <source>
        <strain evidence="4 5">WCA-MUC-591-APC-4B</strain>
    </source>
</reference>
<evidence type="ECO:0008006" key="6">
    <source>
        <dbReference type="Google" id="ProtNLM"/>
    </source>
</evidence>
<dbReference type="Pfam" id="PF03990">
    <property type="entry name" value="DUF348"/>
    <property type="match status" value="2"/>
</dbReference>
<dbReference type="PANTHER" id="PTHR39160:SF4">
    <property type="entry name" value="RESUSCITATION-PROMOTING FACTOR RPFB"/>
    <property type="match status" value="1"/>
</dbReference>
<dbReference type="AlphaFoldDB" id="A0A6N7X3F2"/>
<feature type="domain" description="DUF348" evidence="2">
    <location>
        <begin position="66"/>
        <end position="100"/>
    </location>
</feature>
<dbReference type="CDD" id="cd14667">
    <property type="entry name" value="3D_containing_proteins"/>
    <property type="match status" value="1"/>
</dbReference>
<evidence type="ECO:0000259" key="2">
    <source>
        <dbReference type="Pfam" id="PF03990"/>
    </source>
</evidence>
<accession>A0A6N7X3F2</accession>
<evidence type="ECO:0000256" key="1">
    <source>
        <dbReference type="ARBA" id="ARBA00022729"/>
    </source>
</evidence>
<evidence type="ECO:0000313" key="5">
    <source>
        <dbReference type="Proteomes" id="UP000469424"/>
    </source>
</evidence>
<protein>
    <recommendedName>
        <fullName evidence="6">G5 domain-containing protein</fullName>
    </recommendedName>
</protein>
<name>A0A6N7X3F2_9FIRM</name>
<dbReference type="Proteomes" id="UP000469424">
    <property type="component" value="Unassembled WGS sequence"/>
</dbReference>